<proteinExistence type="evidence at transcript level"/>
<dbReference type="EMBL" id="BK007683">
    <property type="protein sequence ID" value="DAA34652.1"/>
    <property type="molecule type" value="mRNA"/>
</dbReference>
<name>F0J9Y2_AMBVA</name>
<protein>
    <submittedName>
        <fullName evidence="1">Hypothetical secreted protein 1739</fullName>
    </submittedName>
</protein>
<evidence type="ECO:0000313" key="1">
    <source>
        <dbReference type="EMBL" id="DAA34652.1"/>
    </source>
</evidence>
<dbReference type="AlphaFoldDB" id="F0J9Y2"/>
<sequence length="66" mass="7409">MSACHNLHKVAFNIYLYPWLLSGLSGLKYCTAHSRLTKGWSSVTCRHLPLKKCFCHSSGHARSCTV</sequence>
<organism evidence="1">
    <name type="scientific">Amblyomma variegatum</name>
    <name type="common">Tropical bont tick</name>
    <dbReference type="NCBI Taxonomy" id="34610"/>
    <lineage>
        <taxon>Eukaryota</taxon>
        <taxon>Metazoa</taxon>
        <taxon>Ecdysozoa</taxon>
        <taxon>Arthropoda</taxon>
        <taxon>Chelicerata</taxon>
        <taxon>Arachnida</taxon>
        <taxon>Acari</taxon>
        <taxon>Parasitiformes</taxon>
        <taxon>Ixodida</taxon>
        <taxon>Ixodoidea</taxon>
        <taxon>Ixodidae</taxon>
        <taxon>Amblyomminae</taxon>
        <taxon>Amblyomma</taxon>
    </lineage>
</organism>
<accession>F0J9Y2</accession>
<reference evidence="1" key="1">
    <citation type="journal article" date="2011" name="BMC Genomics">
        <title>A further insight into the sialome of the tropical bont tick, Amblyomma variegatum.</title>
        <authorList>
            <person name="Ribeiro J.M."/>
            <person name="Anderson J.M."/>
            <person name="Manoukis N.C."/>
            <person name="Meng Z."/>
            <person name="Francishetti I.M."/>
        </authorList>
    </citation>
    <scope>NUCLEOTIDE SEQUENCE</scope>
    <source>
        <strain evidence="1">Amb_var-1739</strain>
        <tissue evidence="1">Salivary gland</tissue>
    </source>
</reference>